<dbReference type="PANTHER" id="PTHR37299:SF1">
    <property type="entry name" value="STAGE 0 SPORULATION PROTEIN A HOMOLOG"/>
    <property type="match status" value="1"/>
</dbReference>
<reference evidence="4" key="1">
    <citation type="submission" date="2020-10" db="EMBL/GenBank/DDBJ databases">
        <authorList>
            <person name="Gilroy R."/>
        </authorList>
    </citation>
    <scope>NUCLEOTIDE SEQUENCE</scope>
    <source>
        <strain evidence="4">B3-1481</strain>
    </source>
</reference>
<dbReference type="EMBL" id="JADILW010000046">
    <property type="protein sequence ID" value="MBO8480083.1"/>
    <property type="molecule type" value="Genomic_DNA"/>
</dbReference>
<evidence type="ECO:0000259" key="2">
    <source>
        <dbReference type="PROSITE" id="PS50110"/>
    </source>
</evidence>
<dbReference type="AlphaFoldDB" id="A0A9D9IWQ8"/>
<keyword evidence="1" id="KW-0597">Phosphoprotein</keyword>
<dbReference type="GO" id="GO:0000156">
    <property type="term" value="F:phosphorelay response regulator activity"/>
    <property type="evidence" value="ECO:0007669"/>
    <property type="project" value="InterPro"/>
</dbReference>
<reference evidence="4" key="2">
    <citation type="journal article" date="2021" name="PeerJ">
        <title>Extensive microbial diversity within the chicken gut microbiome revealed by metagenomics and culture.</title>
        <authorList>
            <person name="Gilroy R."/>
            <person name="Ravi A."/>
            <person name="Getino M."/>
            <person name="Pursley I."/>
            <person name="Horton D.L."/>
            <person name="Alikhan N.F."/>
            <person name="Baker D."/>
            <person name="Gharbi K."/>
            <person name="Hall N."/>
            <person name="Watson M."/>
            <person name="Adriaenssens E.M."/>
            <person name="Foster-Nyarko E."/>
            <person name="Jarju S."/>
            <person name="Secka A."/>
            <person name="Antonio M."/>
            <person name="Oren A."/>
            <person name="Chaudhuri R.R."/>
            <person name="La Ragione R."/>
            <person name="Hildebrand F."/>
            <person name="Pallen M.J."/>
        </authorList>
    </citation>
    <scope>NUCLEOTIDE SEQUENCE</scope>
    <source>
        <strain evidence="4">B3-1481</strain>
    </source>
</reference>
<feature type="domain" description="HTH LytTR-type" evidence="3">
    <location>
        <begin position="149"/>
        <end position="251"/>
    </location>
</feature>
<dbReference type="GO" id="GO:0003677">
    <property type="term" value="F:DNA binding"/>
    <property type="evidence" value="ECO:0007669"/>
    <property type="project" value="InterPro"/>
</dbReference>
<evidence type="ECO:0000259" key="3">
    <source>
        <dbReference type="PROSITE" id="PS50930"/>
    </source>
</evidence>
<dbReference type="PROSITE" id="PS50930">
    <property type="entry name" value="HTH_LYTTR"/>
    <property type="match status" value="1"/>
</dbReference>
<comment type="caution">
    <text evidence="4">The sequence shown here is derived from an EMBL/GenBank/DDBJ whole genome shotgun (WGS) entry which is preliminary data.</text>
</comment>
<dbReference type="Proteomes" id="UP000823769">
    <property type="component" value="Unassembled WGS sequence"/>
</dbReference>
<dbReference type="InterPro" id="IPR001789">
    <property type="entry name" value="Sig_transdc_resp-reg_receiver"/>
</dbReference>
<gene>
    <name evidence="4" type="ORF">IAB76_03095</name>
</gene>
<proteinExistence type="predicted"/>
<dbReference type="PROSITE" id="PS50110">
    <property type="entry name" value="RESPONSE_REGULATORY"/>
    <property type="match status" value="1"/>
</dbReference>
<feature type="modified residue" description="4-aspartylphosphate" evidence="1">
    <location>
        <position position="55"/>
    </location>
</feature>
<accession>A0A9D9IWQ8</accession>
<sequence length="251" mass="28270">MKALIVEDEIMASTRLARTLEENFPDVEVAGATDSVAATVEWLESHPAPDIIFMDVELSDGDCFEIFRQTEVRSKIIMTTAYDSYAIRAFEAGSVDYLLKPISLEALSRAVSRCRERRDSGDIAAVLRSLGGTAESRPPRYKRRWLVRLGDKIIPVDSGDVAYFYSEDKANCLVVADGSRYIVDYTMDALEHRLDPDQFFRISRGCIVSRHAVKSVTRHLNGRLKLSVDPVCDTELLVSRARVDDFLAWLE</sequence>
<dbReference type="Gene3D" id="3.40.50.2300">
    <property type="match status" value="1"/>
</dbReference>
<dbReference type="InterPro" id="IPR007492">
    <property type="entry name" value="LytTR_DNA-bd_dom"/>
</dbReference>
<name>A0A9D9IWQ8_9BACT</name>
<dbReference type="Pfam" id="PF00072">
    <property type="entry name" value="Response_reg"/>
    <property type="match status" value="1"/>
</dbReference>
<dbReference type="PANTHER" id="PTHR37299">
    <property type="entry name" value="TRANSCRIPTIONAL REGULATOR-RELATED"/>
    <property type="match status" value="1"/>
</dbReference>
<feature type="domain" description="Response regulatory" evidence="2">
    <location>
        <begin position="2"/>
        <end position="115"/>
    </location>
</feature>
<dbReference type="SMART" id="SM00448">
    <property type="entry name" value="REC"/>
    <property type="match status" value="1"/>
</dbReference>
<dbReference type="InterPro" id="IPR011006">
    <property type="entry name" value="CheY-like_superfamily"/>
</dbReference>
<evidence type="ECO:0000313" key="4">
    <source>
        <dbReference type="EMBL" id="MBO8480083.1"/>
    </source>
</evidence>
<dbReference type="InterPro" id="IPR046947">
    <property type="entry name" value="LytR-like"/>
</dbReference>
<dbReference type="Pfam" id="PF04397">
    <property type="entry name" value="LytTR"/>
    <property type="match status" value="1"/>
</dbReference>
<dbReference type="Gene3D" id="2.40.50.1020">
    <property type="entry name" value="LytTr DNA-binding domain"/>
    <property type="match status" value="1"/>
</dbReference>
<organism evidence="4 5">
    <name type="scientific">Candidatus Cryptobacteroides avistercoris</name>
    <dbReference type="NCBI Taxonomy" id="2840758"/>
    <lineage>
        <taxon>Bacteria</taxon>
        <taxon>Pseudomonadati</taxon>
        <taxon>Bacteroidota</taxon>
        <taxon>Bacteroidia</taxon>
        <taxon>Bacteroidales</taxon>
        <taxon>Candidatus Cryptobacteroides</taxon>
    </lineage>
</organism>
<protein>
    <submittedName>
        <fullName evidence="4">Response regulator transcription factor</fullName>
    </submittedName>
</protein>
<evidence type="ECO:0000313" key="5">
    <source>
        <dbReference type="Proteomes" id="UP000823769"/>
    </source>
</evidence>
<dbReference type="SMART" id="SM00850">
    <property type="entry name" value="LytTR"/>
    <property type="match status" value="1"/>
</dbReference>
<dbReference type="SUPFAM" id="SSF52172">
    <property type="entry name" value="CheY-like"/>
    <property type="match status" value="1"/>
</dbReference>
<evidence type="ECO:0000256" key="1">
    <source>
        <dbReference type="PROSITE-ProRule" id="PRU00169"/>
    </source>
</evidence>